<accession>A0A967EX53</accession>
<protein>
    <submittedName>
        <fullName evidence="2">Uncharacterized protein</fullName>
    </submittedName>
</protein>
<sequence length="54" mass="5296">MFTKYDKAAAGAIAAALTGVLAAVTTLDPDVVAAIGTLATAFLVYLVPNKGASA</sequence>
<dbReference type="Proteomes" id="UP000761264">
    <property type="component" value="Unassembled WGS sequence"/>
</dbReference>
<name>A0A967EX53_9PROT</name>
<gene>
    <name evidence="2" type="ORF">HBA54_04080</name>
</gene>
<evidence type="ECO:0000313" key="2">
    <source>
        <dbReference type="EMBL" id="NIA67760.1"/>
    </source>
</evidence>
<organism evidence="2 3">
    <name type="scientific">Pelagibius litoralis</name>
    <dbReference type="NCBI Taxonomy" id="374515"/>
    <lineage>
        <taxon>Bacteria</taxon>
        <taxon>Pseudomonadati</taxon>
        <taxon>Pseudomonadota</taxon>
        <taxon>Alphaproteobacteria</taxon>
        <taxon>Rhodospirillales</taxon>
        <taxon>Rhodovibrionaceae</taxon>
        <taxon>Pelagibius</taxon>
    </lineage>
</organism>
<reference evidence="2" key="1">
    <citation type="submission" date="2020-03" db="EMBL/GenBank/DDBJ databases">
        <title>Genome of Pelagibius litoralis DSM 21314T.</title>
        <authorList>
            <person name="Wang G."/>
        </authorList>
    </citation>
    <scope>NUCLEOTIDE SEQUENCE</scope>
    <source>
        <strain evidence="2">DSM 21314</strain>
    </source>
</reference>
<keyword evidence="3" id="KW-1185">Reference proteome</keyword>
<dbReference type="AlphaFoldDB" id="A0A967EX53"/>
<dbReference type="RefSeq" id="WP_167221610.1">
    <property type="nucleotide sequence ID" value="NZ_JAAQPH010000002.1"/>
</dbReference>
<keyword evidence="1" id="KW-1133">Transmembrane helix</keyword>
<evidence type="ECO:0000313" key="3">
    <source>
        <dbReference type="Proteomes" id="UP000761264"/>
    </source>
</evidence>
<keyword evidence="1" id="KW-0812">Transmembrane</keyword>
<dbReference type="EMBL" id="JAAQPH010000002">
    <property type="protein sequence ID" value="NIA67760.1"/>
    <property type="molecule type" value="Genomic_DNA"/>
</dbReference>
<keyword evidence="1" id="KW-0472">Membrane</keyword>
<comment type="caution">
    <text evidence="2">The sequence shown here is derived from an EMBL/GenBank/DDBJ whole genome shotgun (WGS) entry which is preliminary data.</text>
</comment>
<feature type="transmembrane region" description="Helical" evidence="1">
    <location>
        <begin position="32"/>
        <end position="48"/>
    </location>
</feature>
<proteinExistence type="predicted"/>
<evidence type="ECO:0000256" key="1">
    <source>
        <dbReference type="SAM" id="Phobius"/>
    </source>
</evidence>